<accession>A0A150GNR3</accession>
<dbReference type="EMBL" id="LSYV01000013">
    <property type="protein sequence ID" value="KXZ51457.1"/>
    <property type="molecule type" value="Genomic_DNA"/>
</dbReference>
<organism evidence="2 3">
    <name type="scientific">Gonium pectorale</name>
    <name type="common">Green alga</name>
    <dbReference type="NCBI Taxonomy" id="33097"/>
    <lineage>
        <taxon>Eukaryota</taxon>
        <taxon>Viridiplantae</taxon>
        <taxon>Chlorophyta</taxon>
        <taxon>core chlorophytes</taxon>
        <taxon>Chlorophyceae</taxon>
        <taxon>CS clade</taxon>
        <taxon>Chlamydomonadales</taxon>
        <taxon>Volvocaceae</taxon>
        <taxon>Gonium</taxon>
    </lineage>
</organism>
<proteinExistence type="predicted"/>
<gene>
    <name evidence="2" type="ORF">GPECTOR_12g420</name>
</gene>
<feature type="transmembrane region" description="Helical" evidence="1">
    <location>
        <begin position="209"/>
        <end position="229"/>
    </location>
</feature>
<dbReference type="OrthoDB" id="417797at2759"/>
<dbReference type="Proteomes" id="UP000075714">
    <property type="component" value="Unassembled WGS sequence"/>
</dbReference>
<feature type="transmembrane region" description="Helical" evidence="1">
    <location>
        <begin position="177"/>
        <end position="197"/>
    </location>
</feature>
<evidence type="ECO:0008006" key="4">
    <source>
        <dbReference type="Google" id="ProtNLM"/>
    </source>
</evidence>
<keyword evidence="1" id="KW-0472">Membrane</keyword>
<reference evidence="3" key="1">
    <citation type="journal article" date="2016" name="Nat. Commun.">
        <title>The Gonium pectorale genome demonstrates co-option of cell cycle regulation during the evolution of multicellularity.</title>
        <authorList>
            <person name="Hanschen E.R."/>
            <person name="Marriage T.N."/>
            <person name="Ferris P.J."/>
            <person name="Hamaji T."/>
            <person name="Toyoda A."/>
            <person name="Fujiyama A."/>
            <person name="Neme R."/>
            <person name="Noguchi H."/>
            <person name="Minakuchi Y."/>
            <person name="Suzuki M."/>
            <person name="Kawai-Toyooka H."/>
            <person name="Smith D.R."/>
            <person name="Sparks H."/>
            <person name="Anderson J."/>
            <person name="Bakaric R."/>
            <person name="Luria V."/>
            <person name="Karger A."/>
            <person name="Kirschner M.W."/>
            <person name="Durand P.M."/>
            <person name="Michod R.E."/>
            <person name="Nozaki H."/>
            <person name="Olson B.J."/>
        </authorList>
    </citation>
    <scope>NUCLEOTIDE SEQUENCE [LARGE SCALE GENOMIC DNA]</scope>
    <source>
        <strain evidence="3">NIES-2863</strain>
    </source>
</reference>
<comment type="caution">
    <text evidence="2">The sequence shown here is derived from an EMBL/GenBank/DDBJ whole genome shotgun (WGS) entry which is preliminary data.</text>
</comment>
<keyword evidence="1" id="KW-1133">Transmembrane helix</keyword>
<name>A0A150GNR3_GONPE</name>
<keyword evidence="3" id="KW-1185">Reference proteome</keyword>
<evidence type="ECO:0000256" key="1">
    <source>
        <dbReference type="SAM" id="Phobius"/>
    </source>
</evidence>
<keyword evidence="1" id="KW-0812">Transmembrane</keyword>
<dbReference type="AlphaFoldDB" id="A0A150GNR3"/>
<dbReference type="PANTHER" id="PTHR35514:SF1">
    <property type="entry name" value="THYLAKOID LUMENAL 15.0 KDA PROTEIN 2, CHLOROPLASTIC"/>
    <property type="match status" value="1"/>
</dbReference>
<protein>
    <recommendedName>
        <fullName evidence="4">TPM domain-containing protein</fullName>
    </recommendedName>
</protein>
<evidence type="ECO:0000313" key="2">
    <source>
        <dbReference type="EMBL" id="KXZ51457.1"/>
    </source>
</evidence>
<sequence length="238" mass="26377">MHSLASHQYDSGRLLSTEKRERLDSQLSEFAERTGWNVRLVTSYGPGSRPDDNSIRAAWGPLGKRSVVIEYDATTPSLINLPYLGDDVVLVLKRPWWFEFKGRFGNLFYVREEGEQTAILNSAAVLMDCLGRPDGCAVVPGLPEEQYYFTLITSVAGGLVAGFVSKLEPQGFVQRRWVWLLLFSPLWASLFVNFGLGPVVSRTDDKLPVVGNCLGFALGAAAPYLVQVLRPPPLKDSQ</sequence>
<dbReference type="STRING" id="33097.A0A150GNR3"/>
<evidence type="ECO:0000313" key="3">
    <source>
        <dbReference type="Proteomes" id="UP000075714"/>
    </source>
</evidence>
<dbReference type="PANTHER" id="PTHR35514">
    <property type="entry name" value="THYLAKOID LUMENAL 15.0 KDA PROTEIN 2, CHLOROPLASTIC"/>
    <property type="match status" value="1"/>
</dbReference>